<protein>
    <recommendedName>
        <fullName evidence="9">Fe2OG dioxygenase domain-containing protein</fullName>
    </recommendedName>
</protein>
<dbReference type="SUPFAM" id="SSF51197">
    <property type="entry name" value="Clavaminate synthase-like"/>
    <property type="match status" value="1"/>
</dbReference>
<feature type="signal peptide" evidence="6">
    <location>
        <begin position="1"/>
        <end position="33"/>
    </location>
</feature>
<feature type="region of interest" description="Disordered" evidence="5">
    <location>
        <begin position="569"/>
        <end position="601"/>
    </location>
</feature>
<keyword evidence="2 4" id="KW-0479">Metal-binding</keyword>
<evidence type="ECO:0000256" key="3">
    <source>
        <dbReference type="ARBA" id="ARBA00023004"/>
    </source>
</evidence>
<reference evidence="7 8" key="1">
    <citation type="submission" date="2024-10" db="EMBL/GenBank/DDBJ databases">
        <title>Updated reference genomes for cyclostephanoid diatoms.</title>
        <authorList>
            <person name="Roberts W.R."/>
            <person name="Alverson A.J."/>
        </authorList>
    </citation>
    <scope>NUCLEOTIDE SEQUENCE [LARGE SCALE GENOMIC DNA]</scope>
    <source>
        <strain evidence="7 8">AJA228-03</strain>
    </source>
</reference>
<evidence type="ECO:0000313" key="8">
    <source>
        <dbReference type="Proteomes" id="UP001530377"/>
    </source>
</evidence>
<comment type="caution">
    <text evidence="7">The sequence shown here is derived from an EMBL/GenBank/DDBJ whole genome shotgun (WGS) entry which is preliminary data.</text>
</comment>
<feature type="binding site" evidence="4">
    <location>
        <position position="329"/>
    </location>
    <ligand>
        <name>Fe cation</name>
        <dbReference type="ChEBI" id="CHEBI:24875"/>
        <note>catalytic</note>
    </ligand>
</feature>
<feature type="binding site" evidence="4">
    <location>
        <position position="383"/>
    </location>
    <ligand>
        <name>Fe cation</name>
        <dbReference type="ChEBI" id="CHEBI:24875"/>
        <note>catalytic</note>
    </ligand>
</feature>
<evidence type="ECO:0000256" key="4">
    <source>
        <dbReference type="PIRSR" id="PIRSR604294-1"/>
    </source>
</evidence>
<keyword evidence="8" id="KW-1185">Reference proteome</keyword>
<dbReference type="AlphaFoldDB" id="A0ABD3SB25"/>
<evidence type="ECO:0000256" key="1">
    <source>
        <dbReference type="ARBA" id="ARBA00006787"/>
    </source>
</evidence>
<organism evidence="7 8">
    <name type="scientific">Cyclostephanos tholiformis</name>
    <dbReference type="NCBI Taxonomy" id="382380"/>
    <lineage>
        <taxon>Eukaryota</taxon>
        <taxon>Sar</taxon>
        <taxon>Stramenopiles</taxon>
        <taxon>Ochrophyta</taxon>
        <taxon>Bacillariophyta</taxon>
        <taxon>Coscinodiscophyceae</taxon>
        <taxon>Thalassiosirophycidae</taxon>
        <taxon>Stephanodiscales</taxon>
        <taxon>Stephanodiscaceae</taxon>
        <taxon>Cyclostephanos</taxon>
    </lineage>
</organism>
<evidence type="ECO:0008006" key="9">
    <source>
        <dbReference type="Google" id="ProtNLM"/>
    </source>
</evidence>
<dbReference type="Gene3D" id="2.60.120.330">
    <property type="entry name" value="B-lactam Antibiotic, Isopenicillin N Synthase, Chain"/>
    <property type="match status" value="1"/>
</dbReference>
<dbReference type="InterPro" id="IPR027443">
    <property type="entry name" value="IPNS-like_sf"/>
</dbReference>
<feature type="compositionally biased region" description="Basic and acidic residues" evidence="5">
    <location>
        <begin position="569"/>
        <end position="579"/>
    </location>
</feature>
<accession>A0ABD3SB25</accession>
<dbReference type="GO" id="GO:0046872">
    <property type="term" value="F:metal ion binding"/>
    <property type="evidence" value="ECO:0007669"/>
    <property type="project" value="UniProtKB-KW"/>
</dbReference>
<comment type="similarity">
    <text evidence="1">Belongs to the carotenoid oxygenase family.</text>
</comment>
<dbReference type="PANTHER" id="PTHR10543">
    <property type="entry name" value="BETA-CAROTENE DIOXYGENASE"/>
    <property type="match status" value="1"/>
</dbReference>
<gene>
    <name evidence="7" type="ORF">ACHAXA_003257</name>
</gene>
<keyword evidence="3 4" id="KW-0408">Iron</keyword>
<dbReference type="EMBL" id="JALLPB020000087">
    <property type="protein sequence ID" value="KAL3821699.1"/>
    <property type="molecule type" value="Genomic_DNA"/>
</dbReference>
<evidence type="ECO:0000313" key="7">
    <source>
        <dbReference type="EMBL" id="KAL3821699.1"/>
    </source>
</evidence>
<dbReference type="InterPro" id="IPR004294">
    <property type="entry name" value="Carotenoid_Oase"/>
</dbReference>
<proteinExistence type="inferred from homology"/>
<name>A0ABD3SB25_9STRA</name>
<evidence type="ECO:0000256" key="6">
    <source>
        <dbReference type="SAM" id="SignalP"/>
    </source>
</evidence>
<dbReference type="Proteomes" id="UP001530377">
    <property type="component" value="Unassembled WGS sequence"/>
</dbReference>
<dbReference type="Pfam" id="PF03055">
    <property type="entry name" value="RPE65"/>
    <property type="match status" value="1"/>
</dbReference>
<dbReference type="PANTHER" id="PTHR10543:SF138">
    <property type="entry name" value="CAROTENOID OXYGENASE"/>
    <property type="match status" value="1"/>
</dbReference>
<keyword evidence="6" id="KW-0732">Signal</keyword>
<evidence type="ECO:0000256" key="2">
    <source>
        <dbReference type="ARBA" id="ARBA00022723"/>
    </source>
</evidence>
<evidence type="ECO:0000256" key="5">
    <source>
        <dbReference type="SAM" id="MobiDB-lite"/>
    </source>
</evidence>
<sequence length="932" mass="102204">MVEGQVTTKMTRHAATCSLIVLLSCCGNHQGDAFVPDIAKASSEHAVIGSTQLHPEPRKLDDFPALNDAYLSGTHPRLSDRDMGRGEFIMDDWRRAWFTYGRCDRTETNSETADVFVVDPFTGEAEYEIEDIDGKIPDDLVGVLYRIGPGKFGINGERVAHILDADGLVLKFEFRPPEDASTSRVKFTSRFVETEGFCEERESNEFKFRGTFGTAPRGLTTIFGEPSRRGLNSDPDAKPPLLARMAANALRVNIKNTANTQVIAFGGKVFALWEAGMPHRLDPVTLKTIGEESLDGSTCPSGKQPVNYIPGLPEKFQPSILGGKAHTAHPKMCPRTGRLVGWTWAQNPMDGSMEITFTEYDSDGFRVVASGSHRIEGVDLVPHDMVLTEHYILLKINSLRLNKLSFLSGAVGPAESLSMDGRATVRVFVFPRPTLSGDELIDFSPFAVNDIPACFSIHFSHGYEDAKTGNIVTYFSRCLVRYLSYLLPIFAINQMASDVEVDDDDYYFDKCAQELEENGYALLSLSALPMSSTQRDRLRRSRQRRGGGVVADIALAFDAARRALDAISHPRGDDRRVDDPVAVASDGPSSPPLIDPSTDSGGWTGYHGASVAHGRYNQHREGFVFSNGEMFDATMVDCCNGGEGGGGGGGGGGVGGDESDDFCTIMDRLFRTMHDDVADGVLRAIERRLDMPESYFRQEFGPTDKSSQWHLKRYVVDGARGCDAPSTSDDIVAIESRDNERNGIGDASPHGGELQRPPVAEILLPVHTDPSLISVVILDRAGRNDGGMGLEVFHPANNSAPITVDSGDSCRGSWREISHHGHEVAAIFVGSVLSYLTKGRIYSATRHRVVARASSSHCSGIREEVDKAKEKRLAATLFVRPNGDAIMKTLISRHLQFENDGMDNTKKKKPPTFRVWNARVAKNYVKRNSKVL</sequence>
<feature type="chain" id="PRO_5044822683" description="Fe2OG dioxygenase domain-containing protein" evidence="6">
    <location>
        <begin position="34"/>
        <end position="932"/>
    </location>
</feature>
<comment type="cofactor">
    <cofactor evidence="4">
        <name>Fe(2+)</name>
        <dbReference type="ChEBI" id="CHEBI:29033"/>
    </cofactor>
    <text evidence="4">Binds 1 Fe(2+) ion per subunit.</text>
</comment>